<dbReference type="EMBL" id="JEMC01002172">
    <property type="protein sequence ID" value="KYF90055.1"/>
    <property type="molecule type" value="Genomic_DNA"/>
</dbReference>
<organism evidence="7 8">
    <name type="scientific">Sorangium cellulosum</name>
    <name type="common">Polyangium cellulosum</name>
    <dbReference type="NCBI Taxonomy" id="56"/>
    <lineage>
        <taxon>Bacteria</taxon>
        <taxon>Pseudomonadati</taxon>
        <taxon>Myxococcota</taxon>
        <taxon>Polyangia</taxon>
        <taxon>Polyangiales</taxon>
        <taxon>Polyangiaceae</taxon>
        <taxon>Sorangium</taxon>
    </lineage>
</organism>
<dbReference type="Gene3D" id="1.10.357.10">
    <property type="entry name" value="Tetracycline Repressor, domain 2"/>
    <property type="match status" value="1"/>
</dbReference>
<dbReference type="InterPro" id="IPR009057">
    <property type="entry name" value="Homeodomain-like_sf"/>
</dbReference>
<sequence length="218" mass="24201">MKHAAIVEAAKRVFLREGVSRASVDTIAAEAGVSKQTIYNHFGDKERLFFAVIERVQGAASAEQERAFDELFATDAEPAVALGQLGRRLLAWVFREDLSAFRRLVVSEVARYPQLRLAWAQGGPLRFMIRLVGYLARETERGRLDVAKPERAARQFIALLSAEAQDVSVYGTLPLAPSQIDAIVDENLEMFLRAYGPRPKPPARPRAARRGKKKQAGA</sequence>
<dbReference type="Pfam" id="PF14246">
    <property type="entry name" value="TetR_C_7"/>
    <property type="match status" value="1"/>
</dbReference>
<dbReference type="GO" id="GO:0000976">
    <property type="term" value="F:transcription cis-regulatory region binding"/>
    <property type="evidence" value="ECO:0007669"/>
    <property type="project" value="TreeGrafter"/>
</dbReference>
<evidence type="ECO:0000256" key="1">
    <source>
        <dbReference type="ARBA" id="ARBA00023015"/>
    </source>
</evidence>
<evidence type="ECO:0000259" key="6">
    <source>
        <dbReference type="PROSITE" id="PS50977"/>
    </source>
</evidence>
<dbReference type="PROSITE" id="PS50977">
    <property type="entry name" value="HTH_TETR_2"/>
    <property type="match status" value="1"/>
</dbReference>
<feature type="region of interest" description="Disordered" evidence="5">
    <location>
        <begin position="195"/>
        <end position="218"/>
    </location>
</feature>
<keyword evidence="2 4" id="KW-0238">DNA-binding</keyword>
<proteinExistence type="predicted"/>
<feature type="domain" description="HTH tetR-type" evidence="6">
    <location>
        <begin position="1"/>
        <end position="60"/>
    </location>
</feature>
<dbReference type="InterPro" id="IPR039536">
    <property type="entry name" value="TetR_C_Proteobacteria"/>
</dbReference>
<dbReference type="Pfam" id="PF00440">
    <property type="entry name" value="TetR_N"/>
    <property type="match status" value="1"/>
</dbReference>
<dbReference type="GO" id="GO:0003700">
    <property type="term" value="F:DNA-binding transcription factor activity"/>
    <property type="evidence" value="ECO:0007669"/>
    <property type="project" value="TreeGrafter"/>
</dbReference>
<name>A0A150SC75_SORCE</name>
<dbReference type="Proteomes" id="UP000075515">
    <property type="component" value="Unassembled WGS sequence"/>
</dbReference>
<dbReference type="InterPro" id="IPR001647">
    <property type="entry name" value="HTH_TetR"/>
</dbReference>
<feature type="DNA-binding region" description="H-T-H motif" evidence="4">
    <location>
        <begin position="23"/>
        <end position="42"/>
    </location>
</feature>
<evidence type="ECO:0000256" key="2">
    <source>
        <dbReference type="ARBA" id="ARBA00023125"/>
    </source>
</evidence>
<accession>A0A150SC75</accession>
<dbReference type="PANTHER" id="PTHR30055">
    <property type="entry name" value="HTH-TYPE TRANSCRIPTIONAL REGULATOR RUTR"/>
    <property type="match status" value="1"/>
</dbReference>
<feature type="compositionally biased region" description="Basic residues" evidence="5">
    <location>
        <begin position="201"/>
        <end position="218"/>
    </location>
</feature>
<dbReference type="Gene3D" id="1.10.10.60">
    <property type="entry name" value="Homeodomain-like"/>
    <property type="match status" value="1"/>
</dbReference>
<evidence type="ECO:0000256" key="3">
    <source>
        <dbReference type="ARBA" id="ARBA00023163"/>
    </source>
</evidence>
<protein>
    <recommendedName>
        <fullName evidence="6">HTH tetR-type domain-containing protein</fullName>
    </recommendedName>
</protein>
<dbReference type="FunFam" id="1.10.10.60:FF:000141">
    <property type="entry name" value="TetR family transcriptional regulator"/>
    <property type="match status" value="1"/>
</dbReference>
<evidence type="ECO:0000313" key="8">
    <source>
        <dbReference type="Proteomes" id="UP000075515"/>
    </source>
</evidence>
<dbReference type="PANTHER" id="PTHR30055:SF146">
    <property type="entry name" value="HTH-TYPE TRANSCRIPTIONAL DUAL REGULATOR CECR"/>
    <property type="match status" value="1"/>
</dbReference>
<dbReference type="SUPFAM" id="SSF46689">
    <property type="entry name" value="Homeodomain-like"/>
    <property type="match status" value="1"/>
</dbReference>
<keyword evidence="1" id="KW-0805">Transcription regulation</keyword>
<comment type="caution">
    <text evidence="7">The sequence shown here is derived from an EMBL/GenBank/DDBJ whole genome shotgun (WGS) entry which is preliminary data.</text>
</comment>
<evidence type="ECO:0000313" key="7">
    <source>
        <dbReference type="EMBL" id="KYF90055.1"/>
    </source>
</evidence>
<gene>
    <name evidence="7" type="ORF">BE18_52815</name>
</gene>
<dbReference type="InterPro" id="IPR050109">
    <property type="entry name" value="HTH-type_TetR-like_transc_reg"/>
</dbReference>
<evidence type="ECO:0000256" key="4">
    <source>
        <dbReference type="PROSITE-ProRule" id="PRU00335"/>
    </source>
</evidence>
<keyword evidence="3" id="KW-0804">Transcription</keyword>
<reference evidence="7 8" key="1">
    <citation type="submission" date="2014-02" db="EMBL/GenBank/DDBJ databases">
        <title>The small core and large imbalanced accessory genome model reveals a collaborative survival strategy of Sorangium cellulosum strains in nature.</title>
        <authorList>
            <person name="Han K."/>
            <person name="Peng R."/>
            <person name="Blom J."/>
            <person name="Li Y.-Z."/>
        </authorList>
    </citation>
    <scope>NUCLEOTIDE SEQUENCE [LARGE SCALE GENOMIC DNA]</scope>
    <source>
        <strain evidence="7 8">So0149</strain>
    </source>
</reference>
<dbReference type="AlphaFoldDB" id="A0A150SC75"/>
<dbReference type="PRINTS" id="PR00455">
    <property type="entry name" value="HTHTETR"/>
</dbReference>
<evidence type="ECO:0000256" key="5">
    <source>
        <dbReference type="SAM" id="MobiDB-lite"/>
    </source>
</evidence>